<feature type="region of interest" description="Disordered" evidence="1">
    <location>
        <begin position="1"/>
        <end position="110"/>
    </location>
</feature>
<dbReference type="PANTHER" id="PTHR46601:SF1">
    <property type="entry name" value="ADF-H DOMAIN-CONTAINING PROTEIN"/>
    <property type="match status" value="1"/>
</dbReference>
<evidence type="ECO:0000313" key="3">
    <source>
        <dbReference type="Proteomes" id="UP001364617"/>
    </source>
</evidence>
<evidence type="ECO:0000256" key="1">
    <source>
        <dbReference type="SAM" id="MobiDB-lite"/>
    </source>
</evidence>
<sequence>MAKLSAAEKQRQYRKRRDADPERRAEYLQKRKQSYVRDIDTQKRKRVSDLSEREKRYERKAWRVRQQRCRQRVRAGTLTPPSSPDRSPIVSRQLQQGRRQRRRDAQRKQREIEKLKDKIIGWKRRYEKVKKRNIRLQRANLDSPEVKTQKVLQGQRVNTHVRKTLKYHFAVLGALKHKYKSFRDTKSKQSLAQLVSEKVIKKYKCKTYCKKLIGCDSRIIRKTKQVQETGIRKETVKSVRQFFLRDDVSRLTTGRKNTLTLKKIKRQRRLLSDSLLNLHKKYVSEHQQISYAFFCRQRPFWVVPPNERDRETCQCKTHENLQFMADKLYKLGISDSRNLEEMSDSTVCSSSKTCAYGDCLDCKLSAYPLNRSSSRVVTLSQWCQEKVNISLQSGETRVSTITVKKDTPIQEDELVAQFQDRLFKFRRHIFNIRWQYSQYRNLRESLTAKDCLIHIDFSENYSCKYSNEIQSVHFGGSHQQATLHTGVLYLANQAPLPFCTISPSRRHDPPAIWAHLDPILNFLKKDHTDVQNLHFFSDGPATQYKNRLNFYIISTEPHQRGFSTVTWNFFEASHGKGSPDGVGAALKRTADTLVRQGKDIPDAQSFFQLLKDTSKVKLYYVSEKEVEKKDEGLKQVPLFTIKGTMKMHEVLSVSPGILKYRDISCFCGAAEGVFECPCHSLEEVTLVAMDAINQTGKDFRPNVIEQHHTGQWCVVGYDDDPYPGIILQVEENNVQVKCMHRNGVNKFFWPSPRDDVNWYGDDQIICLIPEPVALNKRSVQIDQRFWEFVMGQLGK</sequence>
<reference evidence="2 3" key="1">
    <citation type="submission" date="2024-02" db="EMBL/GenBank/DDBJ databases">
        <title>Chromosome-level genome assembly of the Eurasian Minnow (Phoxinus phoxinus).</title>
        <authorList>
            <person name="Oriowo T.O."/>
            <person name="Martin S."/>
            <person name="Stange M."/>
            <person name="Chrysostomakis Y."/>
            <person name="Brown T."/>
            <person name="Winkler S."/>
            <person name="Kukowka S."/>
            <person name="Myers E.W."/>
            <person name="Bohne A."/>
        </authorList>
    </citation>
    <scope>NUCLEOTIDE SEQUENCE [LARGE SCALE GENOMIC DNA]</scope>
    <source>
        <strain evidence="2">ZFMK-TIS-60720</strain>
        <tissue evidence="2">Whole Organism</tissue>
    </source>
</reference>
<organism evidence="2 3">
    <name type="scientific">Phoxinus phoxinus</name>
    <name type="common">Eurasian minnow</name>
    <dbReference type="NCBI Taxonomy" id="58324"/>
    <lineage>
        <taxon>Eukaryota</taxon>
        <taxon>Metazoa</taxon>
        <taxon>Chordata</taxon>
        <taxon>Craniata</taxon>
        <taxon>Vertebrata</taxon>
        <taxon>Euteleostomi</taxon>
        <taxon>Actinopterygii</taxon>
        <taxon>Neopterygii</taxon>
        <taxon>Teleostei</taxon>
        <taxon>Ostariophysi</taxon>
        <taxon>Cypriniformes</taxon>
        <taxon>Leuciscidae</taxon>
        <taxon>Phoxininae</taxon>
        <taxon>Phoxinus</taxon>
    </lineage>
</organism>
<dbReference type="PANTHER" id="PTHR46601">
    <property type="entry name" value="ULP_PROTEASE DOMAIN-CONTAINING PROTEIN"/>
    <property type="match status" value="1"/>
</dbReference>
<dbReference type="AlphaFoldDB" id="A0AAN9CEV4"/>
<dbReference type="EMBL" id="JAYKXH010000021">
    <property type="protein sequence ID" value="KAK7130438.1"/>
    <property type="molecule type" value="Genomic_DNA"/>
</dbReference>
<dbReference type="Proteomes" id="UP001364617">
    <property type="component" value="Unassembled WGS sequence"/>
</dbReference>
<evidence type="ECO:0000313" key="2">
    <source>
        <dbReference type="EMBL" id="KAK7130438.1"/>
    </source>
</evidence>
<keyword evidence="3" id="KW-1185">Reference proteome</keyword>
<gene>
    <name evidence="2" type="ORF">R3I93_019929</name>
</gene>
<accession>A0AAN9CEV4</accession>
<feature type="compositionally biased region" description="Basic and acidic residues" evidence="1">
    <location>
        <begin position="1"/>
        <end position="61"/>
    </location>
</feature>
<comment type="caution">
    <text evidence="2">The sequence shown here is derived from an EMBL/GenBank/DDBJ whole genome shotgun (WGS) entry which is preliminary data.</text>
</comment>
<proteinExistence type="predicted"/>
<protein>
    <submittedName>
        <fullName evidence="2">Uncharacterized protein</fullName>
    </submittedName>
</protein>
<name>A0AAN9CEV4_9TELE</name>
<feature type="compositionally biased region" description="Basic residues" evidence="1">
    <location>
        <begin position="62"/>
        <end position="73"/>
    </location>
</feature>